<keyword evidence="12 15" id="KW-0648">Protein biosynthesis</keyword>
<keyword evidence="4 15" id="KW-0963">Cytoplasm</keyword>
<dbReference type="SMART" id="SM00896">
    <property type="entry name" value="FDX-ACB"/>
    <property type="match status" value="1"/>
</dbReference>
<evidence type="ECO:0000256" key="5">
    <source>
        <dbReference type="ARBA" id="ARBA00022555"/>
    </source>
</evidence>
<dbReference type="SUPFAM" id="SSF56037">
    <property type="entry name" value="PheT/TilS domain"/>
    <property type="match status" value="1"/>
</dbReference>
<evidence type="ECO:0000256" key="13">
    <source>
        <dbReference type="ARBA" id="ARBA00023146"/>
    </source>
</evidence>
<dbReference type="InterPro" id="IPR020825">
    <property type="entry name" value="Phe-tRNA_synthase-like_B3/B4"/>
</dbReference>
<dbReference type="FunFam" id="3.50.40.10:FF:000001">
    <property type="entry name" value="Phenylalanine--tRNA ligase beta subunit"/>
    <property type="match status" value="1"/>
</dbReference>
<dbReference type="InterPro" id="IPR045060">
    <property type="entry name" value="Phe-tRNA-ligase_IIc_bsu"/>
</dbReference>
<evidence type="ECO:0000256" key="1">
    <source>
        <dbReference type="ARBA" id="ARBA00004496"/>
    </source>
</evidence>
<evidence type="ECO:0000256" key="3">
    <source>
        <dbReference type="ARBA" id="ARBA00011209"/>
    </source>
</evidence>
<evidence type="ECO:0000256" key="8">
    <source>
        <dbReference type="ARBA" id="ARBA00022741"/>
    </source>
</evidence>
<dbReference type="InterPro" id="IPR009061">
    <property type="entry name" value="DNA-bd_dom_put_sf"/>
</dbReference>
<keyword evidence="9 15" id="KW-0067">ATP-binding</keyword>
<dbReference type="GO" id="GO:0000049">
    <property type="term" value="F:tRNA binding"/>
    <property type="evidence" value="ECO:0007669"/>
    <property type="project" value="UniProtKB-UniRule"/>
</dbReference>
<reference evidence="20 21" key="1">
    <citation type="submission" date="2020-03" db="EMBL/GenBank/DDBJ databases">
        <title>Sequencing the genomes of 1000 actinobacteria strains.</title>
        <authorList>
            <person name="Klenk H.-P."/>
        </authorList>
    </citation>
    <scope>NUCLEOTIDE SEQUENCE [LARGE SCALE GENOMIC DNA]</scope>
    <source>
        <strain evidence="20 21">DSM 45490</strain>
    </source>
</reference>
<dbReference type="InterPro" id="IPR004532">
    <property type="entry name" value="Phe-tRNA-ligase_IIc_bsu_bact"/>
</dbReference>
<comment type="catalytic activity">
    <reaction evidence="14 15">
        <text>tRNA(Phe) + L-phenylalanine + ATP = L-phenylalanyl-tRNA(Phe) + AMP + diphosphate + H(+)</text>
        <dbReference type="Rhea" id="RHEA:19413"/>
        <dbReference type="Rhea" id="RHEA-COMP:9668"/>
        <dbReference type="Rhea" id="RHEA-COMP:9699"/>
        <dbReference type="ChEBI" id="CHEBI:15378"/>
        <dbReference type="ChEBI" id="CHEBI:30616"/>
        <dbReference type="ChEBI" id="CHEBI:33019"/>
        <dbReference type="ChEBI" id="CHEBI:58095"/>
        <dbReference type="ChEBI" id="CHEBI:78442"/>
        <dbReference type="ChEBI" id="CHEBI:78531"/>
        <dbReference type="ChEBI" id="CHEBI:456215"/>
        <dbReference type="EC" id="6.1.1.20"/>
    </reaction>
</comment>
<feature type="domain" description="TRNA-binding" evidence="17">
    <location>
        <begin position="40"/>
        <end position="153"/>
    </location>
</feature>
<evidence type="ECO:0000256" key="4">
    <source>
        <dbReference type="ARBA" id="ARBA00022490"/>
    </source>
</evidence>
<dbReference type="GO" id="GO:0000287">
    <property type="term" value="F:magnesium ion binding"/>
    <property type="evidence" value="ECO:0007669"/>
    <property type="project" value="UniProtKB-UniRule"/>
</dbReference>
<dbReference type="InterPro" id="IPR005146">
    <property type="entry name" value="B3/B4_tRNA-bd"/>
</dbReference>
<name>A0A7X6A1U7_9ACTN</name>
<dbReference type="SMART" id="SM00874">
    <property type="entry name" value="B5"/>
    <property type="match status" value="1"/>
</dbReference>
<evidence type="ECO:0000256" key="12">
    <source>
        <dbReference type="ARBA" id="ARBA00022917"/>
    </source>
</evidence>
<dbReference type="Gene3D" id="3.30.56.10">
    <property type="match status" value="2"/>
</dbReference>
<dbReference type="GO" id="GO:0009328">
    <property type="term" value="C:phenylalanine-tRNA ligase complex"/>
    <property type="evidence" value="ECO:0007669"/>
    <property type="project" value="TreeGrafter"/>
</dbReference>
<dbReference type="Pfam" id="PF03483">
    <property type="entry name" value="B3_4"/>
    <property type="match status" value="1"/>
</dbReference>
<dbReference type="PROSITE" id="PS51483">
    <property type="entry name" value="B5"/>
    <property type="match status" value="1"/>
</dbReference>
<evidence type="ECO:0000256" key="10">
    <source>
        <dbReference type="ARBA" id="ARBA00022842"/>
    </source>
</evidence>
<dbReference type="InterPro" id="IPR005147">
    <property type="entry name" value="tRNA_synthase_B5-dom"/>
</dbReference>
<comment type="similarity">
    <text evidence="2 15">Belongs to the phenylalanyl-tRNA synthetase beta subunit family. Type 1 subfamily.</text>
</comment>
<dbReference type="InterPro" id="IPR005121">
    <property type="entry name" value="Fdx_antiC-bd"/>
</dbReference>
<dbReference type="PANTHER" id="PTHR10947">
    <property type="entry name" value="PHENYLALANYL-TRNA SYNTHETASE BETA CHAIN AND LEUCINE-RICH REPEAT-CONTAINING PROTEIN 47"/>
    <property type="match status" value="1"/>
</dbReference>
<organism evidence="20 21">
    <name type="scientific">Kribbella shirazensis</name>
    <dbReference type="NCBI Taxonomy" id="1105143"/>
    <lineage>
        <taxon>Bacteria</taxon>
        <taxon>Bacillati</taxon>
        <taxon>Actinomycetota</taxon>
        <taxon>Actinomycetes</taxon>
        <taxon>Propionibacteriales</taxon>
        <taxon>Kribbellaceae</taxon>
        <taxon>Kribbella</taxon>
    </lineage>
</organism>
<evidence type="ECO:0000256" key="6">
    <source>
        <dbReference type="ARBA" id="ARBA00022598"/>
    </source>
</evidence>
<sequence>MRVPLSWLREYVDLPGDVTGRQVAEQLIRAGLEVETVEESDLTGPLVVGKVLTYENEPQKNGKTIRWCSLDIGKDEPQWVVCGAHNFEVGDLVVVVLPGAVLPGGFAISARKTYGHVSNGMICSSAELGLGDDGTHGIVVLEPGEGTPGDDAIELLALRDDVLDIAVTPDRGYCLSIRGVAREAATAYGVALKDPADLTLTGSGAGGYPVRVDDAGACSVFVTRTVTGIDPKALSPRWMQKRLLAAGMRPISIGVDVTNYVMLELGQPIHGYDKARLSGEIVVRRANAGEKLMTLDDQTRELDAEDLLITDDSGPIGVAGVMGGASTEISDATTDVVIEAAHFDPIVIARASRRHKLSSEASRRFEREVDPDLPRYAAQRVADLLAEYAGGTVLPDETVVDTHPEPAPVTIRADHPARVAGAQITLTDTLRHLRSVGCTVDRAAADAVAAPLAAGVHSPALVIESAGSALTQPGTAAQAVPASGASAGGSAVAAGLAGDDLLTVTPPSWRPDLRDPNDFAEEVIRLFGYDNVPSILPSAPGGQGLTVSQQRRRKVATALVGAGLTEVVSYPFTGDADFDAMGIPADDPRRTTVKLVNPLSDEEPSMQTTLLATLLRTAERNVGRGANDLAIFQTGLVFVPKAETKAAPLPSVAQRPSDAEVQSLYDALPDQPLHVGVVLTGALTPTGWWGKGRPAGWADAVQIARLIASAVGVELVVKNTELAPWHPGRCAEFSISDTVVGHAGELHPKVCQAFGLPARSSAVELDLDALIAAGPESVAARPFSSYPVAKEDVALIVPAEVSAADVQAALAEGAGELLEAVRLFDVYTGEQIGEGKKSLAFALRFRAPDRTLKENEVADARQAAVQVAVDRFGAVQRVG</sequence>
<dbReference type="Pfam" id="PF01588">
    <property type="entry name" value="tRNA_bind"/>
    <property type="match status" value="1"/>
</dbReference>
<evidence type="ECO:0000313" key="20">
    <source>
        <dbReference type="EMBL" id="NIK57559.1"/>
    </source>
</evidence>
<evidence type="ECO:0000259" key="18">
    <source>
        <dbReference type="PROSITE" id="PS51447"/>
    </source>
</evidence>
<evidence type="ECO:0000313" key="21">
    <source>
        <dbReference type="Proteomes" id="UP000555407"/>
    </source>
</evidence>
<dbReference type="PROSITE" id="PS50886">
    <property type="entry name" value="TRBD"/>
    <property type="match status" value="1"/>
</dbReference>
<gene>
    <name evidence="15" type="primary">pheT</name>
    <name evidence="20" type="ORF">BJY22_003276</name>
</gene>
<keyword evidence="7 15" id="KW-0479">Metal-binding</keyword>
<dbReference type="GO" id="GO:0005524">
    <property type="term" value="F:ATP binding"/>
    <property type="evidence" value="ECO:0007669"/>
    <property type="project" value="UniProtKB-UniRule"/>
</dbReference>
<dbReference type="InterPro" id="IPR041616">
    <property type="entry name" value="PheRS_beta_core"/>
</dbReference>
<dbReference type="SUPFAM" id="SSF54991">
    <property type="entry name" value="Anticodon-binding domain of PheRS"/>
    <property type="match status" value="1"/>
</dbReference>
<keyword evidence="11 16" id="KW-0694">RNA-binding</keyword>
<dbReference type="InterPro" id="IPR045864">
    <property type="entry name" value="aa-tRNA-synth_II/BPL/LPL"/>
</dbReference>
<dbReference type="InterPro" id="IPR033714">
    <property type="entry name" value="tRNA_bind_bactPheRS"/>
</dbReference>
<dbReference type="SUPFAM" id="SSF55681">
    <property type="entry name" value="Class II aaRS and biotin synthetases"/>
    <property type="match status" value="1"/>
</dbReference>
<comment type="subcellular location">
    <subcellularLocation>
        <location evidence="1 15">Cytoplasm</location>
    </subcellularLocation>
</comment>
<feature type="binding site" evidence="15">
    <location>
        <position position="512"/>
    </location>
    <ligand>
        <name>Mg(2+)</name>
        <dbReference type="ChEBI" id="CHEBI:18420"/>
        <note>shared with alpha subunit</note>
    </ligand>
</feature>
<evidence type="ECO:0000259" key="17">
    <source>
        <dbReference type="PROSITE" id="PS50886"/>
    </source>
</evidence>
<dbReference type="InterPro" id="IPR002547">
    <property type="entry name" value="tRNA-bd_dom"/>
</dbReference>
<dbReference type="FunFam" id="3.30.70.380:FF:000001">
    <property type="entry name" value="Phenylalanine--tRNA ligase beta subunit"/>
    <property type="match status" value="1"/>
</dbReference>
<comment type="cofactor">
    <cofactor evidence="15">
        <name>Mg(2+)</name>
        <dbReference type="ChEBI" id="CHEBI:18420"/>
    </cofactor>
    <text evidence="15">Binds 2 magnesium ions per tetramer.</text>
</comment>
<dbReference type="GO" id="GO:0004826">
    <property type="term" value="F:phenylalanine-tRNA ligase activity"/>
    <property type="evidence" value="ECO:0007669"/>
    <property type="project" value="UniProtKB-UniRule"/>
</dbReference>
<feature type="domain" description="B5" evidence="19">
    <location>
        <begin position="404"/>
        <end position="534"/>
    </location>
</feature>
<protein>
    <recommendedName>
        <fullName evidence="15">Phenylalanine--tRNA ligase beta subunit</fullName>
        <ecNumber evidence="15">6.1.1.20</ecNumber>
    </recommendedName>
    <alternativeName>
        <fullName evidence="15">Phenylalanyl-tRNA synthetase beta subunit</fullName>
        <shortName evidence="15">PheRS</shortName>
    </alternativeName>
</protein>
<keyword evidence="5 16" id="KW-0820">tRNA-binding</keyword>
<feature type="binding site" evidence="15">
    <location>
        <position position="522"/>
    </location>
    <ligand>
        <name>Mg(2+)</name>
        <dbReference type="ChEBI" id="CHEBI:18420"/>
        <note>shared with alpha subunit</note>
    </ligand>
</feature>
<comment type="subunit">
    <text evidence="3 15">Tetramer of two alpha and two beta subunits.</text>
</comment>
<dbReference type="EC" id="6.1.1.20" evidence="15"/>
<keyword evidence="6 15" id="KW-0436">Ligase</keyword>
<evidence type="ECO:0000256" key="15">
    <source>
        <dbReference type="HAMAP-Rule" id="MF_00283"/>
    </source>
</evidence>
<dbReference type="Gene3D" id="3.30.930.10">
    <property type="entry name" value="Bira Bifunctional Protein, Domain 2"/>
    <property type="match status" value="1"/>
</dbReference>
<dbReference type="Pfam" id="PF03484">
    <property type="entry name" value="B5"/>
    <property type="match status" value="1"/>
</dbReference>
<accession>A0A7X6A1U7</accession>
<keyword evidence="21" id="KW-1185">Reference proteome</keyword>
<dbReference type="Gene3D" id="3.30.70.380">
    <property type="entry name" value="Ferrodoxin-fold anticodon-binding domain"/>
    <property type="match status" value="1"/>
</dbReference>
<dbReference type="Proteomes" id="UP000555407">
    <property type="component" value="Unassembled WGS sequence"/>
</dbReference>
<dbReference type="Gene3D" id="2.40.50.140">
    <property type="entry name" value="Nucleic acid-binding proteins"/>
    <property type="match status" value="1"/>
</dbReference>
<proteinExistence type="inferred from homology"/>
<dbReference type="Pfam" id="PF03147">
    <property type="entry name" value="FDX-ACB"/>
    <property type="match status" value="1"/>
</dbReference>
<dbReference type="SUPFAM" id="SSF46955">
    <property type="entry name" value="Putative DNA-binding domain"/>
    <property type="match status" value="1"/>
</dbReference>
<evidence type="ECO:0000256" key="9">
    <source>
        <dbReference type="ARBA" id="ARBA00022840"/>
    </source>
</evidence>
<evidence type="ECO:0000256" key="16">
    <source>
        <dbReference type="PROSITE-ProRule" id="PRU00209"/>
    </source>
</evidence>
<evidence type="ECO:0000259" key="19">
    <source>
        <dbReference type="PROSITE" id="PS51483"/>
    </source>
</evidence>
<dbReference type="FunFam" id="3.30.930.10:FF:000130">
    <property type="entry name" value="Phenylalanine--tRNA ligase beta subunit"/>
    <property type="match status" value="1"/>
</dbReference>
<dbReference type="RefSeq" id="WP_167207730.1">
    <property type="nucleotide sequence ID" value="NZ_JAASRO010000001.1"/>
</dbReference>
<evidence type="ECO:0000256" key="7">
    <source>
        <dbReference type="ARBA" id="ARBA00022723"/>
    </source>
</evidence>
<keyword evidence="10 15" id="KW-0460">Magnesium</keyword>
<dbReference type="PANTHER" id="PTHR10947:SF0">
    <property type="entry name" value="PHENYLALANINE--TRNA LIGASE BETA SUBUNIT"/>
    <property type="match status" value="1"/>
</dbReference>
<keyword evidence="8 15" id="KW-0547">Nucleotide-binding</keyword>
<dbReference type="SMART" id="SM00873">
    <property type="entry name" value="B3_4"/>
    <property type="match status" value="1"/>
</dbReference>
<dbReference type="InterPro" id="IPR036690">
    <property type="entry name" value="Fdx_antiC-bd_sf"/>
</dbReference>
<comment type="caution">
    <text evidence="20">The sequence shown here is derived from an EMBL/GenBank/DDBJ whole genome shotgun (WGS) entry which is preliminary data.</text>
</comment>
<dbReference type="InterPro" id="IPR012340">
    <property type="entry name" value="NA-bd_OB-fold"/>
</dbReference>
<keyword evidence="13 15" id="KW-0030">Aminoacyl-tRNA synthetase</keyword>
<dbReference type="Gene3D" id="3.50.40.10">
    <property type="entry name" value="Phenylalanyl-trna Synthetase, Chain B, domain 3"/>
    <property type="match status" value="1"/>
</dbReference>
<feature type="binding site" evidence="15">
    <location>
        <position position="518"/>
    </location>
    <ligand>
        <name>Mg(2+)</name>
        <dbReference type="ChEBI" id="CHEBI:18420"/>
        <note>shared with alpha subunit</note>
    </ligand>
</feature>
<dbReference type="CDD" id="cd00769">
    <property type="entry name" value="PheRS_beta_core"/>
    <property type="match status" value="1"/>
</dbReference>
<dbReference type="Pfam" id="PF17759">
    <property type="entry name" value="tRNA_synthFbeta"/>
    <property type="match status" value="1"/>
</dbReference>
<dbReference type="SUPFAM" id="SSF50249">
    <property type="entry name" value="Nucleic acid-binding proteins"/>
    <property type="match status" value="1"/>
</dbReference>
<evidence type="ECO:0000256" key="11">
    <source>
        <dbReference type="ARBA" id="ARBA00022884"/>
    </source>
</evidence>
<dbReference type="HAMAP" id="MF_00283">
    <property type="entry name" value="Phe_tRNA_synth_beta1"/>
    <property type="match status" value="1"/>
</dbReference>
<dbReference type="AlphaFoldDB" id="A0A7X6A1U7"/>
<evidence type="ECO:0000256" key="2">
    <source>
        <dbReference type="ARBA" id="ARBA00008653"/>
    </source>
</evidence>
<dbReference type="GO" id="GO:0006432">
    <property type="term" value="P:phenylalanyl-tRNA aminoacylation"/>
    <property type="evidence" value="ECO:0007669"/>
    <property type="project" value="UniProtKB-UniRule"/>
</dbReference>
<dbReference type="EMBL" id="JAASRO010000001">
    <property type="protein sequence ID" value="NIK57559.1"/>
    <property type="molecule type" value="Genomic_DNA"/>
</dbReference>
<feature type="domain" description="FDX-ACB" evidence="18">
    <location>
        <begin position="784"/>
        <end position="877"/>
    </location>
</feature>
<dbReference type="CDD" id="cd02796">
    <property type="entry name" value="tRNA_bind_bactPheRS"/>
    <property type="match status" value="1"/>
</dbReference>
<feature type="binding site" evidence="15">
    <location>
        <position position="521"/>
    </location>
    <ligand>
        <name>Mg(2+)</name>
        <dbReference type="ChEBI" id="CHEBI:18420"/>
        <note>shared with alpha subunit</note>
    </ligand>
</feature>
<dbReference type="PROSITE" id="PS51447">
    <property type="entry name" value="FDX_ACB"/>
    <property type="match status" value="1"/>
</dbReference>
<evidence type="ECO:0000256" key="14">
    <source>
        <dbReference type="ARBA" id="ARBA00049255"/>
    </source>
</evidence>